<evidence type="ECO:0000313" key="1">
    <source>
        <dbReference type="EMBL" id="KHN72008.1"/>
    </source>
</evidence>
<dbReference type="Proteomes" id="UP000031036">
    <property type="component" value="Unassembled WGS sequence"/>
</dbReference>
<accession>A0A0B2URI0</accession>
<dbReference type="AlphaFoldDB" id="A0A0B2URI0"/>
<keyword evidence="2" id="KW-1185">Reference proteome</keyword>
<dbReference type="EMBL" id="JPKZ01004121">
    <property type="protein sequence ID" value="KHN72008.1"/>
    <property type="molecule type" value="Genomic_DNA"/>
</dbReference>
<evidence type="ECO:0000313" key="2">
    <source>
        <dbReference type="Proteomes" id="UP000031036"/>
    </source>
</evidence>
<sequence length="55" mass="5965">MCRYGPESGGADRGSDRLCLVQRFTAQPSIADAPIRFKTKLSGEMHGQPPSNEEA</sequence>
<protein>
    <submittedName>
        <fullName evidence="1">Uncharacterized protein</fullName>
    </submittedName>
</protein>
<organism evidence="1 2">
    <name type="scientific">Toxocara canis</name>
    <name type="common">Canine roundworm</name>
    <dbReference type="NCBI Taxonomy" id="6265"/>
    <lineage>
        <taxon>Eukaryota</taxon>
        <taxon>Metazoa</taxon>
        <taxon>Ecdysozoa</taxon>
        <taxon>Nematoda</taxon>
        <taxon>Chromadorea</taxon>
        <taxon>Rhabditida</taxon>
        <taxon>Spirurina</taxon>
        <taxon>Ascaridomorpha</taxon>
        <taxon>Ascaridoidea</taxon>
        <taxon>Toxocaridae</taxon>
        <taxon>Toxocara</taxon>
    </lineage>
</organism>
<gene>
    <name evidence="1" type="ORF">Tcan_05811</name>
</gene>
<comment type="caution">
    <text evidence="1">The sequence shown here is derived from an EMBL/GenBank/DDBJ whole genome shotgun (WGS) entry which is preliminary data.</text>
</comment>
<proteinExistence type="predicted"/>
<reference evidence="1 2" key="1">
    <citation type="submission" date="2014-11" db="EMBL/GenBank/DDBJ databases">
        <title>Genetic blueprint of the zoonotic pathogen Toxocara canis.</title>
        <authorList>
            <person name="Zhu X.-Q."/>
            <person name="Korhonen P.K."/>
            <person name="Cai H."/>
            <person name="Young N.D."/>
            <person name="Nejsum P."/>
            <person name="von Samson-Himmelstjerna G."/>
            <person name="Boag P.R."/>
            <person name="Tan P."/>
            <person name="Li Q."/>
            <person name="Min J."/>
            <person name="Yang Y."/>
            <person name="Wang X."/>
            <person name="Fang X."/>
            <person name="Hall R.S."/>
            <person name="Hofmann A."/>
            <person name="Sternberg P.W."/>
            <person name="Jex A.R."/>
            <person name="Gasser R.B."/>
        </authorList>
    </citation>
    <scope>NUCLEOTIDE SEQUENCE [LARGE SCALE GENOMIC DNA]</scope>
    <source>
        <strain evidence="1">PN_DK_2014</strain>
    </source>
</reference>
<name>A0A0B2URI0_TOXCA</name>